<keyword evidence="3" id="KW-1185">Reference proteome</keyword>
<name>A0ABY4G3J1_9BACT</name>
<accession>A0ABY4G3J1</accession>
<feature type="region of interest" description="Disordered" evidence="1">
    <location>
        <begin position="1"/>
        <end position="22"/>
    </location>
</feature>
<evidence type="ECO:0000313" key="2">
    <source>
        <dbReference type="EMBL" id="UOQ65455.1"/>
    </source>
</evidence>
<sequence length="154" mass="16830">MNSNVDKIPSEESYTHDGYSPDSEAVTSLGVNEITAAGKHQRLNGAILSTATKLLPLVKLLETIQPVVANDSVFHTRRLKINAQIALIYEQLKEERPKRKALSSAFKTMGDLVLEETRDISKDELKQAAKEVVLATIKNAPAIISAAHQAKLLS</sequence>
<protein>
    <submittedName>
        <fullName evidence="2">Uncharacterized protein</fullName>
    </submittedName>
</protein>
<dbReference type="Proteomes" id="UP000830401">
    <property type="component" value="Chromosome"/>
</dbReference>
<proteinExistence type="predicted"/>
<gene>
    <name evidence="2" type="ORF">MUN86_18170</name>
</gene>
<evidence type="ECO:0000313" key="3">
    <source>
        <dbReference type="Proteomes" id="UP000830401"/>
    </source>
</evidence>
<dbReference type="EMBL" id="CP095061">
    <property type="protein sequence ID" value="UOQ65455.1"/>
    <property type="molecule type" value="Genomic_DNA"/>
</dbReference>
<dbReference type="RefSeq" id="WP_245119462.1">
    <property type="nucleotide sequence ID" value="NZ_CP095061.1"/>
</dbReference>
<reference evidence="2" key="1">
    <citation type="submission" date="2022-04" db="EMBL/GenBank/DDBJ databases">
        <title>Hymenobacter sp. isolated from the air.</title>
        <authorList>
            <person name="Won M."/>
            <person name="Lee C.-M."/>
            <person name="Woen H.-Y."/>
            <person name="Kwon S.-W."/>
        </authorList>
    </citation>
    <scope>NUCLEOTIDE SEQUENCE</scope>
    <source>
        <strain evidence="2">5420S-77</strain>
    </source>
</reference>
<evidence type="ECO:0000256" key="1">
    <source>
        <dbReference type="SAM" id="MobiDB-lite"/>
    </source>
</evidence>
<organism evidence="2 3">
    <name type="scientific">Hymenobacter volaticus</name>
    <dbReference type="NCBI Taxonomy" id="2932254"/>
    <lineage>
        <taxon>Bacteria</taxon>
        <taxon>Pseudomonadati</taxon>
        <taxon>Bacteroidota</taxon>
        <taxon>Cytophagia</taxon>
        <taxon>Cytophagales</taxon>
        <taxon>Hymenobacteraceae</taxon>
        <taxon>Hymenobacter</taxon>
    </lineage>
</organism>